<gene>
    <name evidence="1" type="ORF">ANPL_02750</name>
</gene>
<sequence>MHFYGTPTHNSRFFSGNRSISVMEHNLVSAHLSQQQEGEDLAEVIKGASTALVNLQLAQSQVLEVLLNLLVSAKERTAAIFKECTSGYNYDDDYHKQCYIYTSYQNMRLAIRKLLELYVQKHSCPNKDSEKLVKLCRTYLYVSFVHTELFLSAKLNTPGDLKHFRAEQVLAILVNAIDIMQTFMPGDKSGFHSETQTLQSPNSQLATNTTKILEVVNLSVNRLVSESRVTADIAAQRTVAVLNIINRLIINPEFMNLGRTEKDTVCTLIVLRVSVIQLWLFNVRRSSSGDSSKKILCKIISSALSCYEVLVNDISWRSNTTQKQVLEGSLEFSLIRNLALAAEIRTQSSSLADCYATRETVYARYAKKIFDSVYASITAYSRQLMLRERYPIYAKHIDYSTCLNYTERALQNTRTLRSKIRTYGIMAEKYTQTLEASLSESIELCTHRIQKKDAQTGASNPYNRINENLVLDPFLPRHIERPSALLDSIDEEMWLQGRRGGGMQTTCAKYSQA</sequence>
<dbReference type="EMBL" id="CP046391">
    <property type="protein sequence ID" value="QJC27612.1"/>
    <property type="molecule type" value="Genomic_DNA"/>
</dbReference>
<dbReference type="Proteomes" id="UP000500930">
    <property type="component" value="Chromosome"/>
</dbReference>
<keyword evidence="2" id="KW-1185">Reference proteome</keyword>
<evidence type="ECO:0000313" key="2">
    <source>
        <dbReference type="Proteomes" id="UP000500930"/>
    </source>
</evidence>
<dbReference type="KEGG" id="aplt:ANPL_02750"/>
<accession>A0A858PYG7</accession>
<organism evidence="1 2">
    <name type="scientific">Anaplasma platys</name>
    <dbReference type="NCBI Taxonomy" id="949"/>
    <lineage>
        <taxon>Bacteria</taxon>
        <taxon>Pseudomonadati</taxon>
        <taxon>Pseudomonadota</taxon>
        <taxon>Alphaproteobacteria</taxon>
        <taxon>Rickettsiales</taxon>
        <taxon>Anaplasmataceae</taxon>
        <taxon>Anaplasma</taxon>
    </lineage>
</organism>
<dbReference type="AlphaFoldDB" id="A0A858PYG7"/>
<proteinExistence type="predicted"/>
<name>A0A858PYG7_9RICK</name>
<protein>
    <submittedName>
        <fullName evidence="1">Uncharacterized protein</fullName>
    </submittedName>
</protein>
<evidence type="ECO:0000313" key="1">
    <source>
        <dbReference type="EMBL" id="QJC27612.1"/>
    </source>
</evidence>
<reference evidence="1 2" key="1">
    <citation type="journal article" date="2020" name="Pathogens">
        <title>First Whole Genome Sequence of Anaplasma platys, an Obligate Intracellular Rickettsial Pathogen of Dogs.</title>
        <authorList>
            <person name="Llanes A."/>
            <person name="Rajeev S."/>
        </authorList>
    </citation>
    <scope>NUCLEOTIDE SEQUENCE [LARGE SCALE GENOMIC DNA]</scope>
    <source>
        <strain evidence="1 2">S3</strain>
    </source>
</reference>